<dbReference type="Proteomes" id="UP001556367">
    <property type="component" value="Unassembled WGS sequence"/>
</dbReference>
<dbReference type="EMBL" id="JASNQZ010000008">
    <property type="protein sequence ID" value="KAL0953829.1"/>
    <property type="molecule type" value="Genomic_DNA"/>
</dbReference>
<evidence type="ECO:0000313" key="2">
    <source>
        <dbReference type="Proteomes" id="UP001556367"/>
    </source>
</evidence>
<organism evidence="1 2">
    <name type="scientific">Hohenbuehelia grisea</name>
    <dbReference type="NCBI Taxonomy" id="104357"/>
    <lineage>
        <taxon>Eukaryota</taxon>
        <taxon>Fungi</taxon>
        <taxon>Dikarya</taxon>
        <taxon>Basidiomycota</taxon>
        <taxon>Agaricomycotina</taxon>
        <taxon>Agaricomycetes</taxon>
        <taxon>Agaricomycetidae</taxon>
        <taxon>Agaricales</taxon>
        <taxon>Pleurotineae</taxon>
        <taxon>Pleurotaceae</taxon>
        <taxon>Hohenbuehelia</taxon>
    </lineage>
</organism>
<sequence>MSICPISPSAATVMTGDGDKAPAPGAGAAGADARVGTTQVAKRSTAPASLESCQSLVTVTPVVSRPGLHAPTRRINAAANGEAEATAASGDEMIVRGRKGGLTHPKETRDPWPGALPHTCLDLGTLVLAQKKQLVRHIEYCVPSHQLRLERVLDTHGHGSNSRPLKLG</sequence>
<reference evidence="2" key="1">
    <citation type="submission" date="2024-06" db="EMBL/GenBank/DDBJ databases">
        <title>Multi-omics analyses provide insights into the biosynthesis of the anticancer antibiotic pleurotin in Hohenbuehelia grisea.</title>
        <authorList>
            <person name="Weaver J.A."/>
            <person name="Alberti F."/>
        </authorList>
    </citation>
    <scope>NUCLEOTIDE SEQUENCE [LARGE SCALE GENOMIC DNA]</scope>
    <source>
        <strain evidence="2">T-177</strain>
    </source>
</reference>
<proteinExistence type="predicted"/>
<name>A0ABR3JDX0_9AGAR</name>
<evidence type="ECO:0000313" key="1">
    <source>
        <dbReference type="EMBL" id="KAL0953829.1"/>
    </source>
</evidence>
<protein>
    <submittedName>
        <fullName evidence="1">Uncharacterized protein</fullName>
    </submittedName>
</protein>
<gene>
    <name evidence="1" type="ORF">HGRIS_005009</name>
</gene>
<accession>A0ABR3JDX0</accession>
<keyword evidence="2" id="KW-1185">Reference proteome</keyword>
<comment type="caution">
    <text evidence="1">The sequence shown here is derived from an EMBL/GenBank/DDBJ whole genome shotgun (WGS) entry which is preliminary data.</text>
</comment>